<name>A0AA39J1K4_9AGAR</name>
<sequence length="346" mass="40238">MSVLLSNPPLRSIEDSVKETTTKYSLSIPPELIEEIIDHLWDNKDVLFTCSSVCRLFYLRTRVHLFHSMKLKQIPHDEPSFQHILPYIRKIAIRRHASDEIPSVAPFLSSLPNLTALHLDRLQFLDPWSLHYLICQLCGLTSFDLRSPDGPFPRINKITMRGTFFHDPILCIKYPQGEYMSSICAFVRAASRSLKSLDIRVRKTMCSGWPEQLDVLPLTMPTLQIEMNCHQYDWHIGVMRWLLDSLTGADRPIMVETLTLVVVNLYRSIADDNDWARQWLRLDEILTGPDMKMFRRLKVALRFHYSLAPSKGQDLIEWVHEKLPLLDKRNMLDVDIADNAVKEFLI</sequence>
<accession>A0AA39J1K4</accession>
<keyword evidence="2" id="KW-1185">Reference proteome</keyword>
<proteinExistence type="predicted"/>
<gene>
    <name evidence="1" type="ORF">EV421DRAFT_1335799</name>
</gene>
<dbReference type="EMBL" id="JAUEPT010000071">
    <property type="protein sequence ID" value="KAK0434440.1"/>
    <property type="molecule type" value="Genomic_DNA"/>
</dbReference>
<dbReference type="AlphaFoldDB" id="A0AA39J1K4"/>
<organism evidence="1 2">
    <name type="scientific">Armillaria borealis</name>
    <dbReference type="NCBI Taxonomy" id="47425"/>
    <lineage>
        <taxon>Eukaryota</taxon>
        <taxon>Fungi</taxon>
        <taxon>Dikarya</taxon>
        <taxon>Basidiomycota</taxon>
        <taxon>Agaricomycotina</taxon>
        <taxon>Agaricomycetes</taxon>
        <taxon>Agaricomycetidae</taxon>
        <taxon>Agaricales</taxon>
        <taxon>Marasmiineae</taxon>
        <taxon>Physalacriaceae</taxon>
        <taxon>Armillaria</taxon>
    </lineage>
</organism>
<dbReference type="InterPro" id="IPR032675">
    <property type="entry name" value="LRR_dom_sf"/>
</dbReference>
<dbReference type="Gene3D" id="3.80.10.10">
    <property type="entry name" value="Ribonuclease Inhibitor"/>
    <property type="match status" value="1"/>
</dbReference>
<evidence type="ECO:0000313" key="1">
    <source>
        <dbReference type="EMBL" id="KAK0434440.1"/>
    </source>
</evidence>
<comment type="caution">
    <text evidence="1">The sequence shown here is derived from an EMBL/GenBank/DDBJ whole genome shotgun (WGS) entry which is preliminary data.</text>
</comment>
<reference evidence="1" key="1">
    <citation type="submission" date="2023-06" db="EMBL/GenBank/DDBJ databases">
        <authorList>
            <consortium name="Lawrence Berkeley National Laboratory"/>
            <person name="Ahrendt S."/>
            <person name="Sahu N."/>
            <person name="Indic B."/>
            <person name="Wong-Bajracharya J."/>
            <person name="Merenyi Z."/>
            <person name="Ke H.-M."/>
            <person name="Monk M."/>
            <person name="Kocsube S."/>
            <person name="Drula E."/>
            <person name="Lipzen A."/>
            <person name="Balint B."/>
            <person name="Henrissat B."/>
            <person name="Andreopoulos B."/>
            <person name="Martin F.M."/>
            <person name="Harder C.B."/>
            <person name="Rigling D."/>
            <person name="Ford K.L."/>
            <person name="Foster G.D."/>
            <person name="Pangilinan J."/>
            <person name="Papanicolaou A."/>
            <person name="Barry K."/>
            <person name="LaButti K."/>
            <person name="Viragh M."/>
            <person name="Koriabine M."/>
            <person name="Yan M."/>
            <person name="Riley R."/>
            <person name="Champramary S."/>
            <person name="Plett K.L."/>
            <person name="Tsai I.J."/>
            <person name="Slot J."/>
            <person name="Sipos G."/>
            <person name="Plett J."/>
            <person name="Nagy L.G."/>
            <person name="Grigoriev I.V."/>
        </authorList>
    </citation>
    <scope>NUCLEOTIDE SEQUENCE</scope>
    <source>
        <strain evidence="1">FPL87.14</strain>
    </source>
</reference>
<evidence type="ECO:0000313" key="2">
    <source>
        <dbReference type="Proteomes" id="UP001175226"/>
    </source>
</evidence>
<evidence type="ECO:0008006" key="3">
    <source>
        <dbReference type="Google" id="ProtNLM"/>
    </source>
</evidence>
<protein>
    <recommendedName>
        <fullName evidence="3">F-box domain-containing protein</fullName>
    </recommendedName>
</protein>
<dbReference type="Proteomes" id="UP001175226">
    <property type="component" value="Unassembled WGS sequence"/>
</dbReference>